<dbReference type="RefSeq" id="WP_134510594.1">
    <property type="nucleotide sequence ID" value="NZ_SOFM01000045.1"/>
</dbReference>
<feature type="transmembrane region" description="Helical" evidence="1">
    <location>
        <begin position="164"/>
        <end position="194"/>
    </location>
</feature>
<reference evidence="2 3" key="1">
    <citation type="submission" date="2019-03" db="EMBL/GenBank/DDBJ databases">
        <title>Genomics of glacier-inhabiting Cryobacterium strains.</title>
        <authorList>
            <person name="Liu Q."/>
            <person name="Xin Y.-H."/>
        </authorList>
    </citation>
    <scope>NUCLEOTIDE SEQUENCE [LARGE SCALE GENOMIC DNA]</scope>
    <source>
        <strain evidence="2 3">RHLT2-21</strain>
    </source>
</reference>
<feature type="transmembrane region" description="Helical" evidence="1">
    <location>
        <begin position="142"/>
        <end position="158"/>
    </location>
</feature>
<proteinExistence type="predicted"/>
<keyword evidence="1" id="KW-0812">Transmembrane</keyword>
<organism evidence="2 3">
    <name type="scientific">Cryobacterium mannosilyticum</name>
    <dbReference type="NCBI Taxonomy" id="1259190"/>
    <lineage>
        <taxon>Bacteria</taxon>
        <taxon>Bacillati</taxon>
        <taxon>Actinomycetota</taxon>
        <taxon>Actinomycetes</taxon>
        <taxon>Micrococcales</taxon>
        <taxon>Microbacteriaceae</taxon>
        <taxon>Cryobacterium</taxon>
    </lineage>
</organism>
<comment type="caution">
    <text evidence="2">The sequence shown here is derived from an EMBL/GenBank/DDBJ whole genome shotgun (WGS) entry which is preliminary data.</text>
</comment>
<feature type="transmembrane region" description="Helical" evidence="1">
    <location>
        <begin position="237"/>
        <end position="261"/>
    </location>
</feature>
<dbReference type="Proteomes" id="UP000297643">
    <property type="component" value="Unassembled WGS sequence"/>
</dbReference>
<evidence type="ECO:0000256" key="1">
    <source>
        <dbReference type="SAM" id="Phobius"/>
    </source>
</evidence>
<dbReference type="InterPro" id="IPR007404">
    <property type="entry name" value="YdjM-like"/>
</dbReference>
<feature type="transmembrane region" description="Helical" evidence="1">
    <location>
        <begin position="84"/>
        <end position="104"/>
    </location>
</feature>
<feature type="transmembrane region" description="Helical" evidence="1">
    <location>
        <begin position="31"/>
        <end position="51"/>
    </location>
</feature>
<keyword evidence="2" id="KW-0378">Hydrolase</keyword>
<feature type="transmembrane region" description="Helical" evidence="1">
    <location>
        <begin position="116"/>
        <end position="135"/>
    </location>
</feature>
<evidence type="ECO:0000313" key="3">
    <source>
        <dbReference type="Proteomes" id="UP000297643"/>
    </source>
</evidence>
<dbReference type="EMBL" id="SOFM01000045">
    <property type="protein sequence ID" value="TFC00717.1"/>
    <property type="molecule type" value="Genomic_DNA"/>
</dbReference>
<name>A0A4R8W4R4_9MICO</name>
<dbReference type="AlphaFoldDB" id="A0A4R8W4R4"/>
<keyword evidence="1" id="KW-1133">Transmembrane helix</keyword>
<sequence>MMGAHHAMTGAAAWIAVTATAGHGLGLFPVSPAGTITGALLCAGAALLADADHGSATISRSVPVLGRLVTGGISRASGGHRHGLHGLLAVLCVWLLATGLDRLSWQSPWAEKPIDVGVAAASAAAIAFAGYALGLAQGSWPIAWLIGLVGAAGITVFAPERSDWFIVCITLGYGVHLAGDLLTTGGLPLFWPWVPRPPRAWRKVPVLRHVWTSGGYLALPVLGNAGSVREWALLIPVTLYVGYGMLFAALAEVGVDLAAILH</sequence>
<dbReference type="GO" id="GO:0016787">
    <property type="term" value="F:hydrolase activity"/>
    <property type="evidence" value="ECO:0007669"/>
    <property type="project" value="UniProtKB-KW"/>
</dbReference>
<dbReference type="Pfam" id="PF04307">
    <property type="entry name" value="YdjM"/>
    <property type="match status" value="1"/>
</dbReference>
<accession>A0A4R8W4R4</accession>
<keyword evidence="1" id="KW-0472">Membrane</keyword>
<gene>
    <name evidence="2" type="ORF">E3O32_14780</name>
</gene>
<feature type="transmembrane region" description="Helical" evidence="1">
    <location>
        <begin position="206"/>
        <end position="225"/>
    </location>
</feature>
<keyword evidence="3" id="KW-1185">Reference proteome</keyword>
<protein>
    <submittedName>
        <fullName evidence="2">Metal-dependent hydrolase</fullName>
    </submittedName>
</protein>
<evidence type="ECO:0000313" key="2">
    <source>
        <dbReference type="EMBL" id="TFC00717.1"/>
    </source>
</evidence>